<accession>A0A151SIK8</accession>
<protein>
    <submittedName>
        <fullName evidence="2">Transposon TX1 uncharacterized</fullName>
    </submittedName>
</protein>
<dbReference type="Pfam" id="PF13966">
    <property type="entry name" value="zf-RVT"/>
    <property type="match status" value="1"/>
</dbReference>
<name>A0A151SIK8_CAJCA</name>
<evidence type="ECO:0000313" key="3">
    <source>
        <dbReference type="Proteomes" id="UP000075243"/>
    </source>
</evidence>
<keyword evidence="3" id="KW-1185">Reference proteome</keyword>
<dbReference type="OMA" id="SKERWIV"/>
<organism evidence="2 3">
    <name type="scientific">Cajanus cajan</name>
    <name type="common">Pigeon pea</name>
    <name type="synonym">Cajanus indicus</name>
    <dbReference type="NCBI Taxonomy" id="3821"/>
    <lineage>
        <taxon>Eukaryota</taxon>
        <taxon>Viridiplantae</taxon>
        <taxon>Streptophyta</taxon>
        <taxon>Embryophyta</taxon>
        <taxon>Tracheophyta</taxon>
        <taxon>Spermatophyta</taxon>
        <taxon>Magnoliopsida</taxon>
        <taxon>eudicotyledons</taxon>
        <taxon>Gunneridae</taxon>
        <taxon>Pentapetalae</taxon>
        <taxon>rosids</taxon>
        <taxon>fabids</taxon>
        <taxon>Fabales</taxon>
        <taxon>Fabaceae</taxon>
        <taxon>Papilionoideae</taxon>
        <taxon>50 kb inversion clade</taxon>
        <taxon>NPAAA clade</taxon>
        <taxon>indigoferoid/millettioid clade</taxon>
        <taxon>Phaseoleae</taxon>
        <taxon>Cajanus</taxon>
    </lineage>
</organism>
<dbReference type="Pfam" id="PF00078">
    <property type="entry name" value="RVT_1"/>
    <property type="match status" value="1"/>
</dbReference>
<dbReference type="PANTHER" id="PTHR33116:SF78">
    <property type="entry name" value="OS12G0587133 PROTEIN"/>
    <property type="match status" value="1"/>
</dbReference>
<dbReference type="PANTHER" id="PTHR33116">
    <property type="entry name" value="REVERSE TRANSCRIPTASE ZINC-BINDING DOMAIN-CONTAINING PROTEIN-RELATED-RELATED"/>
    <property type="match status" value="1"/>
</dbReference>
<dbReference type="PROSITE" id="PS50878">
    <property type="entry name" value="RT_POL"/>
    <property type="match status" value="1"/>
</dbReference>
<evidence type="ECO:0000313" key="2">
    <source>
        <dbReference type="EMBL" id="KYP54613.1"/>
    </source>
</evidence>
<dbReference type="AlphaFoldDB" id="A0A151SIK8"/>
<dbReference type="EMBL" id="CM003613">
    <property type="protein sequence ID" value="KYP54613.1"/>
    <property type="molecule type" value="Genomic_DNA"/>
</dbReference>
<reference evidence="2 3" key="1">
    <citation type="journal article" date="2012" name="Nat. Biotechnol.">
        <title>Draft genome sequence of pigeonpea (Cajanus cajan), an orphan legume crop of resource-poor farmers.</title>
        <authorList>
            <person name="Varshney R.K."/>
            <person name="Chen W."/>
            <person name="Li Y."/>
            <person name="Bharti A.K."/>
            <person name="Saxena R.K."/>
            <person name="Schlueter J.A."/>
            <person name="Donoghue M.T."/>
            <person name="Azam S."/>
            <person name="Fan G."/>
            <person name="Whaley A.M."/>
            <person name="Farmer A.D."/>
            <person name="Sheridan J."/>
            <person name="Iwata A."/>
            <person name="Tuteja R."/>
            <person name="Penmetsa R.V."/>
            <person name="Wu W."/>
            <person name="Upadhyaya H.D."/>
            <person name="Yang S.P."/>
            <person name="Shah T."/>
            <person name="Saxena K.B."/>
            <person name="Michael T."/>
            <person name="McCombie W.R."/>
            <person name="Yang B."/>
            <person name="Zhang G."/>
            <person name="Yang H."/>
            <person name="Wang J."/>
            <person name="Spillane C."/>
            <person name="Cook D.R."/>
            <person name="May G.D."/>
            <person name="Xu X."/>
            <person name="Jackson S.A."/>
        </authorList>
    </citation>
    <scope>NUCLEOTIDE SEQUENCE [LARGE SCALE GENOMIC DNA]</scope>
    <source>
        <strain evidence="3">cv. Asha</strain>
    </source>
</reference>
<feature type="domain" description="Reverse transcriptase" evidence="1">
    <location>
        <begin position="88"/>
        <end position="347"/>
    </location>
</feature>
<proteinExistence type="predicted"/>
<gene>
    <name evidence="2" type="ORF">KK1_000806</name>
</gene>
<dbReference type="InterPro" id="IPR000477">
    <property type="entry name" value="RT_dom"/>
</dbReference>
<dbReference type="SUPFAM" id="SSF56672">
    <property type="entry name" value="DNA/RNA polymerases"/>
    <property type="match status" value="1"/>
</dbReference>
<evidence type="ECO:0000259" key="1">
    <source>
        <dbReference type="PROSITE" id="PS50878"/>
    </source>
</evidence>
<dbReference type="InterPro" id="IPR026960">
    <property type="entry name" value="RVT-Znf"/>
</dbReference>
<dbReference type="InterPro" id="IPR043502">
    <property type="entry name" value="DNA/RNA_pol_sf"/>
</dbReference>
<sequence>MHRKVKDFFERHFRESNKARPRLGEWRFSSLSEGERFFLETPFSETEIKEAVWSCDGNKCPGPDGFNLRFIKEFWDTLKEDFVGFFDEFFVNGKLVKGVNNSFITLIPKNDNPQGLGDYRPISLIGSVYKVLTKVLANRMSRVMPTIISGSQSAFVKGRQILDGVLIANEVVEEARRLRRALVCFKVDFEKAYDSVNWEYLWDVMGKMGFGPTWVSWMRECVCLTKSSVLINGSPTEEFNVGRGLRQGDPLSPFLFLIAAEGLNQMVQLAVSLDLWKSFIVGKDKIQISHLQFADDTLLLTQGDWRSLETIKAILQNFELVSGLKVNFSKSNLIGMNMPDQWLEQGANLLNCRFRASVGDHPARGAMWQVIVEVVQRRLALWENKYISLAGRVILLKSVLSALPTYFLSFYKAPTGILSRIESIFKSFLWGGKKDHRKIHWLSWERVCRSKEEGGLGLCDLRKFNLALLGKWKWRMLTEPNSQWVRVLNSKYAKEDGSWVVEGRTCSKWWVDMQSVVDAVHGCSGWWNQHVRHVLGNGKQTRFWHDRWIGETRFCDEFSRLYEISLNKNDSVEGMYEGGSKWRWSWRRPLFAWEEEKLVELANRLASVVLTEAHPDEWRWLAERSGKYSVASAYKILAKSNHVQVDTFYDTIWAKGIPPKVQVLVWQLEADRLPTRDNLLLRGVNLEGQNGCVFCEEGSESSKHLFLLCPKAYAVWVRLYAWWGVSGVLINELRSFCHQYMGLVSGSKGIKRVWSFVWFAGIWQLWKARNENIFKDKLFKVEEIVFMAQLRSWEWCTAARMVSSSFPEWLMNPLSCASVP</sequence>
<dbReference type="Gramene" id="C.cajan_00784.t">
    <property type="protein sequence ID" value="C.cajan_00784.t"/>
    <property type="gene ID" value="C.cajan_00784"/>
</dbReference>
<dbReference type="CDD" id="cd01650">
    <property type="entry name" value="RT_nLTR_like"/>
    <property type="match status" value="1"/>
</dbReference>
<dbReference type="Proteomes" id="UP000075243">
    <property type="component" value="Chromosome 11"/>
</dbReference>